<evidence type="ECO:0000313" key="4">
    <source>
        <dbReference type="Proteomes" id="UP000605986"/>
    </source>
</evidence>
<protein>
    <recommendedName>
        <fullName evidence="2">Sulfatase N-terminal domain-containing protein</fullName>
    </recommendedName>
</protein>
<dbReference type="InterPro" id="IPR000917">
    <property type="entry name" value="Sulfatase_N"/>
</dbReference>
<evidence type="ECO:0000313" key="3">
    <source>
        <dbReference type="EMBL" id="KAF4452597.1"/>
    </source>
</evidence>
<dbReference type="AlphaFoldDB" id="A0A8H4P9A0"/>
<feature type="transmembrane region" description="Helical" evidence="1">
    <location>
        <begin position="238"/>
        <end position="258"/>
    </location>
</feature>
<dbReference type="Pfam" id="PF00884">
    <property type="entry name" value="Sulfatase"/>
    <property type="match status" value="1"/>
</dbReference>
<keyword evidence="1" id="KW-0812">Transmembrane</keyword>
<comment type="caution">
    <text evidence="3">The sequence shown here is derived from an EMBL/GenBank/DDBJ whole genome shotgun (WGS) entry which is preliminary data.</text>
</comment>
<sequence length="902" mass="101629">MIMFATLVPFCFSSIFVSLTFTKLVHLSIHAKTISPGALILFLPSLLLPDVVVICLSRLALRQQKGVFSVGACVLGCIFSFILLGASASQLGFFYSTGNEVKWSEALAYAGDADGMKILLSGINSVIAAGVLIVVVAWFAKWFLYRVVGSLITTVGTPVAYVCQSIRNRYFPRKYHPDSFSDSDSEYDVTDLENTEDLPSRYGIRAHDRSNDLERNKEGARLIPDVELENSRIKPRTWIILAVVSAFLFLTTLLRPAAPYNMMSVTLPMAMLEMFRSTTNPCAGVTGHFPLPDLIAPVYHEKPDGHFPGWTPGKHSKAAHDYRDTVPDWLPKDIPSGFGKWAIEHTNTTEEPAKHSNGCSTAAVEEEGTFYNPVLDPLKISNLDSDILDTLQKTLQKSDVKIKHVALIMMESYREELFPLQQGSDYHKLILKSHKGENEDDVNEKLAGLSPVAERLTGKSGNWKKSDGSDFKHVDIPQWNDTTEEGYGGINVVGGFTTSSLSFKSMAAIHCGTWSMPVDGFEESELEAYQACIPQVFNLFNNMKKNRKTKNFLEQQWYPGFFQSITDGYDRQAQFDDKIGFEHIVTKTRLEKDKKKGEDLEEINYFGYAETTLKGHIHDYLKQIKSEGKRMFFSHFTSTTHHPWGVPSSFESTDYLKTDGKMKWHDDFNKYLNAVRFTDAWLGELLQTFDEYGMTDETLVVFVGDHGQAFKEDQKSKIGTYENGHVSNFRVPITFRHPKIPRVQYNANATSISILPTILDLLINTGSLNEADTSAASDLIHDYEGQSLIRPYKTVHNGRRAWNFGIINGGASMLSMTSADAPWRIVIPLDDSTQYRFTDLKNDPLERKPLEKWTLQQLVFGVGNRFGGEASKWVEEADAVAKWWGPERKRLWGYDPSKHKDE</sequence>
<name>A0A8H4P9A0_9HYPO</name>
<dbReference type="PANTHER" id="PTHR43751">
    <property type="entry name" value="SULFATASE"/>
    <property type="match status" value="1"/>
</dbReference>
<evidence type="ECO:0000256" key="1">
    <source>
        <dbReference type="SAM" id="Phobius"/>
    </source>
</evidence>
<dbReference type="InterPro" id="IPR017850">
    <property type="entry name" value="Alkaline_phosphatase_core_sf"/>
</dbReference>
<keyword evidence="1" id="KW-1133">Transmembrane helix</keyword>
<dbReference type="OrthoDB" id="96314at2759"/>
<feature type="transmembrane region" description="Helical" evidence="1">
    <location>
        <begin position="73"/>
        <end position="98"/>
    </location>
</feature>
<evidence type="ECO:0000259" key="2">
    <source>
        <dbReference type="Pfam" id="PF00884"/>
    </source>
</evidence>
<proteinExistence type="predicted"/>
<reference evidence="3" key="1">
    <citation type="submission" date="2020-01" db="EMBL/GenBank/DDBJ databases">
        <title>Identification and distribution of gene clusters putatively required for synthesis of sphingolipid metabolism inhibitors in phylogenetically diverse species of the filamentous fungus Fusarium.</title>
        <authorList>
            <person name="Kim H.-S."/>
            <person name="Busman M."/>
            <person name="Brown D.W."/>
            <person name="Divon H."/>
            <person name="Uhlig S."/>
            <person name="Proctor R.H."/>
        </authorList>
    </citation>
    <scope>NUCLEOTIDE SEQUENCE</scope>
    <source>
        <strain evidence="3">NRRL 53441</strain>
    </source>
</reference>
<dbReference type="Proteomes" id="UP000605986">
    <property type="component" value="Unassembled WGS sequence"/>
</dbReference>
<keyword evidence="4" id="KW-1185">Reference proteome</keyword>
<feature type="transmembrane region" description="Helical" evidence="1">
    <location>
        <begin position="38"/>
        <end position="61"/>
    </location>
</feature>
<organism evidence="3 4">
    <name type="scientific">Fusarium austroafricanum</name>
    <dbReference type="NCBI Taxonomy" id="2364996"/>
    <lineage>
        <taxon>Eukaryota</taxon>
        <taxon>Fungi</taxon>
        <taxon>Dikarya</taxon>
        <taxon>Ascomycota</taxon>
        <taxon>Pezizomycotina</taxon>
        <taxon>Sordariomycetes</taxon>
        <taxon>Hypocreomycetidae</taxon>
        <taxon>Hypocreales</taxon>
        <taxon>Nectriaceae</taxon>
        <taxon>Fusarium</taxon>
        <taxon>Fusarium concolor species complex</taxon>
    </lineage>
</organism>
<dbReference type="EMBL" id="JAADJG010000182">
    <property type="protein sequence ID" value="KAF4452597.1"/>
    <property type="molecule type" value="Genomic_DNA"/>
</dbReference>
<dbReference type="InterPro" id="IPR052701">
    <property type="entry name" value="GAG_Ulvan_Degrading_Sulfatases"/>
</dbReference>
<accession>A0A8H4P9A0</accession>
<gene>
    <name evidence="3" type="ORF">F53441_4617</name>
</gene>
<feature type="domain" description="Sulfatase N-terminal" evidence="2">
    <location>
        <begin position="567"/>
        <end position="762"/>
    </location>
</feature>
<dbReference type="PANTHER" id="PTHR43751:SF3">
    <property type="entry name" value="SULFATASE N-TERMINAL DOMAIN-CONTAINING PROTEIN"/>
    <property type="match status" value="1"/>
</dbReference>
<feature type="transmembrane region" description="Helical" evidence="1">
    <location>
        <begin position="118"/>
        <end position="140"/>
    </location>
</feature>
<dbReference type="SUPFAM" id="SSF53649">
    <property type="entry name" value="Alkaline phosphatase-like"/>
    <property type="match status" value="1"/>
</dbReference>
<keyword evidence="1" id="KW-0472">Membrane</keyword>
<dbReference type="Gene3D" id="3.40.720.10">
    <property type="entry name" value="Alkaline Phosphatase, subunit A"/>
    <property type="match status" value="1"/>
</dbReference>